<keyword evidence="5" id="KW-0819">tRNA processing</keyword>
<dbReference type="EMBL" id="JMSN01000003">
    <property type="protein sequence ID" value="KDN53200.1"/>
    <property type="molecule type" value="Genomic_DNA"/>
</dbReference>
<evidence type="ECO:0000256" key="6">
    <source>
        <dbReference type="ARBA" id="ARBA00023242"/>
    </source>
</evidence>
<dbReference type="GO" id="GO:0002949">
    <property type="term" value="P:tRNA threonylcarbamoyladenosine modification"/>
    <property type="evidence" value="ECO:0007669"/>
    <property type="project" value="TreeGrafter"/>
</dbReference>
<accession>A0A066WRB8</accession>
<evidence type="ECO:0000256" key="2">
    <source>
        <dbReference type="ARBA" id="ARBA00005546"/>
    </source>
</evidence>
<dbReference type="GO" id="GO:0005829">
    <property type="term" value="C:cytosol"/>
    <property type="evidence" value="ECO:0007669"/>
    <property type="project" value="TreeGrafter"/>
</dbReference>
<dbReference type="InterPro" id="IPR036504">
    <property type="entry name" value="CGI121/TPRKB_sf"/>
</dbReference>
<dbReference type="GO" id="GO:0000408">
    <property type="term" value="C:EKC/KEOPS complex"/>
    <property type="evidence" value="ECO:0007669"/>
    <property type="project" value="TreeGrafter"/>
</dbReference>
<dbReference type="Proteomes" id="UP000027361">
    <property type="component" value="Unassembled WGS sequence"/>
</dbReference>
<comment type="similarity">
    <text evidence="2 8">Belongs to the CGI121/TPRKB family.</text>
</comment>
<comment type="subcellular location">
    <subcellularLocation>
        <location evidence="1">Nucleus</location>
    </subcellularLocation>
</comment>
<reference evidence="9 10" key="1">
    <citation type="submission" date="2014-05" db="EMBL/GenBank/DDBJ databases">
        <title>Draft genome sequence of a rare smut relative, Tilletiaria anomala UBC 951.</title>
        <authorList>
            <consortium name="DOE Joint Genome Institute"/>
            <person name="Toome M."/>
            <person name="Kuo A."/>
            <person name="Henrissat B."/>
            <person name="Lipzen A."/>
            <person name="Tritt A."/>
            <person name="Yoshinaga Y."/>
            <person name="Zane M."/>
            <person name="Barry K."/>
            <person name="Grigoriev I.V."/>
            <person name="Spatafora J.W."/>
            <person name="Aimea M.C."/>
        </authorList>
    </citation>
    <scope>NUCLEOTIDE SEQUENCE [LARGE SCALE GENOMIC DNA]</scope>
    <source>
        <strain evidence="9 10">UBC 951</strain>
    </source>
</reference>
<dbReference type="STRING" id="1037660.A0A066WRB8"/>
<comment type="caution">
    <text evidence="9">The sequence shown here is derived from an EMBL/GenBank/DDBJ whole genome shotgun (WGS) entry which is preliminary data.</text>
</comment>
<dbReference type="PANTHER" id="PTHR15840:SF10">
    <property type="entry name" value="EKC_KEOPS COMPLEX SUBUNIT TPRKB"/>
    <property type="match status" value="1"/>
</dbReference>
<evidence type="ECO:0000256" key="4">
    <source>
        <dbReference type="ARBA" id="ARBA00016009"/>
    </source>
</evidence>
<sequence length="215" mass="22738">METYSFPHMPEALQDVHIALFRSITCGAKLRQRLISAAAMPADAAGDAEREAVNFAFIDAAMILSLQQLLTAVHQALLIASRGSASEGVQGGMRTASIHGEIIFALHPANNIGEALRNFGVGPQTKDLLIIRVSASESTSGSTFKKSLLEQMVSLAQQKPDTQGLVQSLSANTDVDKIRKAYKLSNTSLGAEVKGSDSALEELVVSTIAMKSVAG</sequence>
<organism evidence="9 10">
    <name type="scientific">Tilletiaria anomala (strain ATCC 24038 / CBS 436.72 / UBC 951)</name>
    <dbReference type="NCBI Taxonomy" id="1037660"/>
    <lineage>
        <taxon>Eukaryota</taxon>
        <taxon>Fungi</taxon>
        <taxon>Dikarya</taxon>
        <taxon>Basidiomycota</taxon>
        <taxon>Ustilaginomycotina</taxon>
        <taxon>Exobasidiomycetes</taxon>
        <taxon>Georgefischeriales</taxon>
        <taxon>Tilletiariaceae</taxon>
        <taxon>Tilletiaria</taxon>
    </lineage>
</organism>
<evidence type="ECO:0000256" key="5">
    <source>
        <dbReference type="ARBA" id="ARBA00022694"/>
    </source>
</evidence>
<dbReference type="InterPro" id="IPR013926">
    <property type="entry name" value="CGI121/TPRKB"/>
</dbReference>
<keyword evidence="10" id="KW-1185">Reference proteome</keyword>
<evidence type="ECO:0000256" key="1">
    <source>
        <dbReference type="ARBA" id="ARBA00004123"/>
    </source>
</evidence>
<gene>
    <name evidence="9" type="ORF">K437DRAFT_253212</name>
</gene>
<dbReference type="OMA" id="VCARSWD"/>
<dbReference type="InParanoid" id="A0A066WRB8"/>
<dbReference type="GO" id="GO:0005634">
    <property type="term" value="C:nucleus"/>
    <property type="evidence" value="ECO:0007669"/>
    <property type="project" value="UniProtKB-SubCell"/>
</dbReference>
<evidence type="ECO:0000256" key="7">
    <source>
        <dbReference type="ARBA" id="ARBA00025043"/>
    </source>
</evidence>
<evidence type="ECO:0000313" key="10">
    <source>
        <dbReference type="Proteomes" id="UP000027361"/>
    </source>
</evidence>
<dbReference type="OrthoDB" id="329139at2759"/>
<dbReference type="PANTHER" id="PTHR15840">
    <property type="entry name" value="CGI-121 FAMILY MEMBER"/>
    <property type="match status" value="1"/>
</dbReference>
<evidence type="ECO:0000313" key="9">
    <source>
        <dbReference type="EMBL" id="KDN53200.1"/>
    </source>
</evidence>
<evidence type="ECO:0000256" key="8">
    <source>
        <dbReference type="RuleBase" id="RU004398"/>
    </source>
</evidence>
<dbReference type="RefSeq" id="XP_013246039.1">
    <property type="nucleotide sequence ID" value="XM_013390585.1"/>
</dbReference>
<dbReference type="FunCoup" id="A0A066WRB8">
    <property type="interactions" value="166"/>
</dbReference>
<evidence type="ECO:0000256" key="3">
    <source>
        <dbReference type="ARBA" id="ARBA00015316"/>
    </source>
</evidence>
<keyword evidence="6 8" id="KW-0539">Nucleus</keyword>
<dbReference type="Pfam" id="PF08617">
    <property type="entry name" value="CGI-121"/>
    <property type="match status" value="1"/>
</dbReference>
<dbReference type="HOGENOM" id="CLU_065847_1_2_1"/>
<name>A0A066WRB8_TILAU</name>
<proteinExistence type="inferred from homology"/>
<dbReference type="AlphaFoldDB" id="A0A066WRB8"/>
<dbReference type="GeneID" id="25263503"/>
<dbReference type="SUPFAM" id="SSF143870">
    <property type="entry name" value="PF0523-like"/>
    <property type="match status" value="1"/>
</dbReference>
<dbReference type="Gene3D" id="3.30.2380.10">
    <property type="entry name" value="CGI121/TPRKB"/>
    <property type="match status" value="1"/>
</dbReference>
<comment type="function">
    <text evidence="7">Component of the EKC/KEOPS complex that is required for the formation of a threonylcarbamoyl group on adenosine at position 37 (t(6)A37) in tRNAs that read codons beginning with adenine. The complex is probably involved in the transfer of the threonylcarbamoyl moiety of threonylcarbamoyl-AMP (TC-AMP) to the N6 group of A37. CGI121 acts as an allosteric effector that regulates the t(6)A activity of the complex. The EKC/KEOPS complex also promotes both telomere uncapping and telomere elongation. The complex is required for efficient recruitment of transcriptional coactivators. CGI121 is not required for tRNA modification.</text>
</comment>
<protein>
    <recommendedName>
        <fullName evidence="4">EKC/KEOPS complex subunit CGI121</fullName>
    </recommendedName>
    <alternativeName>
        <fullName evidence="3">EKC/KEOPS complex subunit cgi121</fullName>
    </alternativeName>
</protein>